<accession>A0AAV5AKF1</accession>
<keyword evidence="6" id="KW-0648">Protein biosynthesis</keyword>
<dbReference type="PANTHER" id="PTHR22594:SF34">
    <property type="entry name" value="ASPARAGINE--TRNA LIGASE, MITOCHONDRIAL-RELATED"/>
    <property type="match status" value="1"/>
</dbReference>
<dbReference type="SUPFAM" id="SSF50249">
    <property type="entry name" value="Nucleic acid-binding proteins"/>
    <property type="match status" value="1"/>
</dbReference>
<organism evidence="9 10">
    <name type="scientific">Clathrus columnatus</name>
    <dbReference type="NCBI Taxonomy" id="1419009"/>
    <lineage>
        <taxon>Eukaryota</taxon>
        <taxon>Fungi</taxon>
        <taxon>Dikarya</taxon>
        <taxon>Basidiomycota</taxon>
        <taxon>Agaricomycotina</taxon>
        <taxon>Agaricomycetes</taxon>
        <taxon>Phallomycetidae</taxon>
        <taxon>Phallales</taxon>
        <taxon>Clathraceae</taxon>
        <taxon>Clathrus</taxon>
    </lineage>
</organism>
<dbReference type="GO" id="GO:0003676">
    <property type="term" value="F:nucleic acid binding"/>
    <property type="evidence" value="ECO:0007669"/>
    <property type="project" value="InterPro"/>
</dbReference>
<dbReference type="InterPro" id="IPR004365">
    <property type="entry name" value="NA-bd_OB_tRNA"/>
</dbReference>
<evidence type="ECO:0000256" key="4">
    <source>
        <dbReference type="ARBA" id="ARBA00022741"/>
    </source>
</evidence>
<sequence>MFWKPQNLQQCLRRLYSSSSCLAPTIKQILNNGQIPAKTVVHGWVKSIRRQKKATFIAVNDGSTLEGMQAVFLHPNGNVSDTISNVSTGTSVRLIGELIQSPGRGQEKELRVEEVVIFGLCDPLRYPIQKKDHSLEFLREHMHLRPRTSAIAAMLRVRGKLTQYFNDWYQNDGFIYVHPPVLTSNDCEGAGEAYQVMTQAKGIREEFPLFLTTSTQLHLEALTSSFTRVFTIAPSFRAERSQTNRHLNEFWMLEAEINFLEKGLSDVCNVLEASLKTVLGKLIMDEDVRYLREQGHLTEKQFQYWLNHSIPWTRVSYTQAIERLQEHHLSGRQPYFEFESPKWGQAFRSEHERWIAATMGANAQPGPVFVTDYPRNLKPFYMSVNEDIPEGATVACFDLLVPKLGELVGGSMRESREEKLSESLRLFGMSEPPLYIGNQFVVP</sequence>
<dbReference type="GO" id="GO:0005524">
    <property type="term" value="F:ATP binding"/>
    <property type="evidence" value="ECO:0007669"/>
    <property type="project" value="UniProtKB-KW"/>
</dbReference>
<proteinExistence type="inferred from homology"/>
<dbReference type="InterPro" id="IPR004522">
    <property type="entry name" value="Asn-tRNA-ligase"/>
</dbReference>
<evidence type="ECO:0000256" key="5">
    <source>
        <dbReference type="ARBA" id="ARBA00022840"/>
    </source>
</evidence>
<evidence type="ECO:0000313" key="9">
    <source>
        <dbReference type="EMBL" id="GJJ14880.1"/>
    </source>
</evidence>
<keyword evidence="3" id="KW-0436">Ligase</keyword>
<evidence type="ECO:0000313" key="10">
    <source>
        <dbReference type="Proteomes" id="UP001050691"/>
    </source>
</evidence>
<dbReference type="PROSITE" id="PS50862">
    <property type="entry name" value="AA_TRNA_LIGASE_II"/>
    <property type="match status" value="1"/>
</dbReference>
<gene>
    <name evidence="9" type="ORF">Clacol_009149</name>
</gene>
<dbReference type="NCBIfam" id="TIGR00457">
    <property type="entry name" value="asnS"/>
    <property type="match status" value="1"/>
</dbReference>
<dbReference type="Pfam" id="PF01336">
    <property type="entry name" value="tRNA_anti-codon"/>
    <property type="match status" value="1"/>
</dbReference>
<dbReference type="PRINTS" id="PR01042">
    <property type="entry name" value="TRNASYNTHASP"/>
</dbReference>
<evidence type="ECO:0000256" key="3">
    <source>
        <dbReference type="ARBA" id="ARBA00022598"/>
    </source>
</evidence>
<dbReference type="GO" id="GO:0004816">
    <property type="term" value="F:asparagine-tRNA ligase activity"/>
    <property type="evidence" value="ECO:0007669"/>
    <property type="project" value="UniProtKB-EC"/>
</dbReference>
<dbReference type="EC" id="6.1.1.22" evidence="2"/>
<evidence type="ECO:0000256" key="1">
    <source>
        <dbReference type="ARBA" id="ARBA00008226"/>
    </source>
</evidence>
<dbReference type="InterPro" id="IPR006195">
    <property type="entry name" value="aa-tRNA-synth_II"/>
</dbReference>
<dbReference type="InterPro" id="IPR002312">
    <property type="entry name" value="Asp/Asn-tRNA-synth_IIb"/>
</dbReference>
<name>A0AAV5AKF1_9AGAM</name>
<evidence type="ECO:0000256" key="6">
    <source>
        <dbReference type="ARBA" id="ARBA00022917"/>
    </source>
</evidence>
<evidence type="ECO:0000256" key="7">
    <source>
        <dbReference type="ARBA" id="ARBA00023146"/>
    </source>
</evidence>
<evidence type="ECO:0000259" key="8">
    <source>
        <dbReference type="PROSITE" id="PS50862"/>
    </source>
</evidence>
<dbReference type="GO" id="GO:0005739">
    <property type="term" value="C:mitochondrion"/>
    <property type="evidence" value="ECO:0007669"/>
    <property type="project" value="TreeGrafter"/>
</dbReference>
<dbReference type="Proteomes" id="UP001050691">
    <property type="component" value="Unassembled WGS sequence"/>
</dbReference>
<keyword evidence="7" id="KW-0030">Aminoacyl-tRNA synthetase</keyword>
<comment type="caution">
    <text evidence="9">The sequence shown here is derived from an EMBL/GenBank/DDBJ whole genome shotgun (WGS) entry which is preliminary data.</text>
</comment>
<comment type="similarity">
    <text evidence="1">Belongs to the class-II aminoacyl-tRNA synthetase family.</text>
</comment>
<dbReference type="InterPro" id="IPR004364">
    <property type="entry name" value="Aa-tRNA-synt_II"/>
</dbReference>
<dbReference type="Gene3D" id="2.40.50.140">
    <property type="entry name" value="Nucleic acid-binding proteins"/>
    <property type="match status" value="1"/>
</dbReference>
<dbReference type="SUPFAM" id="SSF55681">
    <property type="entry name" value="Class II aaRS and biotin synthetases"/>
    <property type="match status" value="1"/>
</dbReference>
<keyword evidence="10" id="KW-1185">Reference proteome</keyword>
<dbReference type="EMBL" id="BPWL01000010">
    <property type="protein sequence ID" value="GJJ14880.1"/>
    <property type="molecule type" value="Genomic_DNA"/>
</dbReference>
<dbReference type="PANTHER" id="PTHR22594">
    <property type="entry name" value="ASPARTYL/LYSYL-TRNA SYNTHETASE"/>
    <property type="match status" value="1"/>
</dbReference>
<dbReference type="CDD" id="cd04318">
    <property type="entry name" value="EcAsnRS_like_N"/>
    <property type="match status" value="1"/>
</dbReference>
<keyword evidence="5" id="KW-0067">ATP-binding</keyword>
<dbReference type="Gene3D" id="3.30.930.10">
    <property type="entry name" value="Bira Bifunctional Protein, Domain 2"/>
    <property type="match status" value="1"/>
</dbReference>
<protein>
    <recommendedName>
        <fullName evidence="2">asparagine--tRNA ligase</fullName>
        <ecNumber evidence="2">6.1.1.22</ecNumber>
    </recommendedName>
</protein>
<dbReference type="InterPro" id="IPR012340">
    <property type="entry name" value="NA-bd_OB-fold"/>
</dbReference>
<reference evidence="9" key="1">
    <citation type="submission" date="2021-10" db="EMBL/GenBank/DDBJ databases">
        <title>De novo Genome Assembly of Clathrus columnatus (Basidiomycota, Fungi) Using Illumina and Nanopore Sequence Data.</title>
        <authorList>
            <person name="Ogiso-Tanaka E."/>
            <person name="Itagaki H."/>
            <person name="Hosoya T."/>
            <person name="Hosaka K."/>
        </authorList>
    </citation>
    <scope>NUCLEOTIDE SEQUENCE</scope>
    <source>
        <strain evidence="9">MO-923</strain>
    </source>
</reference>
<dbReference type="AlphaFoldDB" id="A0AAV5AKF1"/>
<dbReference type="GO" id="GO:0006421">
    <property type="term" value="P:asparaginyl-tRNA aminoacylation"/>
    <property type="evidence" value="ECO:0007669"/>
    <property type="project" value="InterPro"/>
</dbReference>
<feature type="domain" description="Aminoacyl-transfer RNA synthetases class-II family profile" evidence="8">
    <location>
        <begin position="155"/>
        <end position="401"/>
    </location>
</feature>
<dbReference type="Pfam" id="PF00152">
    <property type="entry name" value="tRNA-synt_2"/>
    <property type="match status" value="1"/>
</dbReference>
<keyword evidence="4" id="KW-0547">Nucleotide-binding</keyword>
<dbReference type="InterPro" id="IPR045864">
    <property type="entry name" value="aa-tRNA-synth_II/BPL/LPL"/>
</dbReference>
<evidence type="ECO:0000256" key="2">
    <source>
        <dbReference type="ARBA" id="ARBA00012816"/>
    </source>
</evidence>